<reference evidence="3" key="1">
    <citation type="submission" date="2020-11" db="EMBL/GenBank/DDBJ databases">
        <authorList>
            <consortium name="DOE Joint Genome Institute"/>
            <person name="Ahrendt S."/>
            <person name="Riley R."/>
            <person name="Andreopoulos W."/>
            <person name="Labutti K."/>
            <person name="Pangilinan J."/>
            <person name="Ruiz-Duenas F.J."/>
            <person name="Barrasa J.M."/>
            <person name="Sanchez-Garcia M."/>
            <person name="Camarero S."/>
            <person name="Miyauchi S."/>
            <person name="Serrano A."/>
            <person name="Linde D."/>
            <person name="Babiker R."/>
            <person name="Drula E."/>
            <person name="Ayuso-Fernandez I."/>
            <person name="Pacheco R."/>
            <person name="Padilla G."/>
            <person name="Ferreira P."/>
            <person name="Barriuso J."/>
            <person name="Kellner H."/>
            <person name="Castanera R."/>
            <person name="Alfaro M."/>
            <person name="Ramirez L."/>
            <person name="Pisabarro A.G."/>
            <person name="Kuo A."/>
            <person name="Tritt A."/>
            <person name="Lipzen A."/>
            <person name="He G."/>
            <person name="Yan M."/>
            <person name="Ng V."/>
            <person name="Cullen D."/>
            <person name="Martin F."/>
            <person name="Rosso M.-N."/>
            <person name="Henrissat B."/>
            <person name="Hibbett D."/>
            <person name="Martinez A.T."/>
            <person name="Grigoriev I.V."/>
        </authorList>
    </citation>
    <scope>NUCLEOTIDE SEQUENCE</scope>
    <source>
        <strain evidence="3">AH 40177</strain>
    </source>
</reference>
<organism evidence="3 4">
    <name type="scientific">Rhodocollybia butyracea</name>
    <dbReference type="NCBI Taxonomy" id="206335"/>
    <lineage>
        <taxon>Eukaryota</taxon>
        <taxon>Fungi</taxon>
        <taxon>Dikarya</taxon>
        <taxon>Basidiomycota</taxon>
        <taxon>Agaricomycotina</taxon>
        <taxon>Agaricomycetes</taxon>
        <taxon>Agaricomycetidae</taxon>
        <taxon>Agaricales</taxon>
        <taxon>Marasmiineae</taxon>
        <taxon>Omphalotaceae</taxon>
        <taxon>Rhodocollybia</taxon>
    </lineage>
</organism>
<proteinExistence type="predicted"/>
<evidence type="ECO:0000256" key="1">
    <source>
        <dbReference type="SAM" id="MobiDB-lite"/>
    </source>
</evidence>
<gene>
    <name evidence="3" type="ORF">BDP27DRAFT_1417414</name>
</gene>
<feature type="compositionally biased region" description="Polar residues" evidence="1">
    <location>
        <begin position="69"/>
        <end position="93"/>
    </location>
</feature>
<evidence type="ECO:0000313" key="3">
    <source>
        <dbReference type="EMBL" id="KAF9073290.1"/>
    </source>
</evidence>
<name>A0A9P5UAQ1_9AGAR</name>
<dbReference type="PROSITE" id="PS51257">
    <property type="entry name" value="PROKAR_LIPOPROTEIN"/>
    <property type="match status" value="1"/>
</dbReference>
<comment type="caution">
    <text evidence="3">The sequence shown here is derived from an EMBL/GenBank/DDBJ whole genome shotgun (WGS) entry which is preliminary data.</text>
</comment>
<feature type="region of interest" description="Disordered" evidence="1">
    <location>
        <begin position="117"/>
        <end position="138"/>
    </location>
</feature>
<sequence>MKTLSYAVFSLLAAFAVGCGVSAGSDRSDTETSSAASSTHFLSAFPFIFPQGPLPHPDSRSLPHPNPPHQMTTSTFQSSPPSHSNPNLTQTQSDAEWENFDPDCGHLYPLALTLLGNPRPMTKPKPTSELTPTPATAPPAHKKVLKAVYLSRVSLWAVYVFGDPSSFSWFGVRRREAVGTW</sequence>
<feature type="signal peptide" evidence="2">
    <location>
        <begin position="1"/>
        <end position="18"/>
    </location>
</feature>
<dbReference type="EMBL" id="JADNRY010000019">
    <property type="protein sequence ID" value="KAF9073290.1"/>
    <property type="molecule type" value="Genomic_DNA"/>
</dbReference>
<dbReference type="AlphaFoldDB" id="A0A9P5UAQ1"/>
<evidence type="ECO:0000313" key="4">
    <source>
        <dbReference type="Proteomes" id="UP000772434"/>
    </source>
</evidence>
<feature type="region of interest" description="Disordered" evidence="1">
    <location>
        <begin position="53"/>
        <end position="93"/>
    </location>
</feature>
<dbReference type="Proteomes" id="UP000772434">
    <property type="component" value="Unassembled WGS sequence"/>
</dbReference>
<protein>
    <submittedName>
        <fullName evidence="3">Uncharacterized protein</fullName>
    </submittedName>
</protein>
<accession>A0A9P5UAQ1</accession>
<feature type="chain" id="PRO_5040444334" evidence="2">
    <location>
        <begin position="19"/>
        <end position="181"/>
    </location>
</feature>
<keyword evidence="4" id="KW-1185">Reference proteome</keyword>
<evidence type="ECO:0000256" key="2">
    <source>
        <dbReference type="SAM" id="SignalP"/>
    </source>
</evidence>
<keyword evidence="2" id="KW-0732">Signal</keyword>